<evidence type="ECO:0000256" key="1">
    <source>
        <dbReference type="SAM" id="MobiDB-lite"/>
    </source>
</evidence>
<gene>
    <name evidence="2" type="ORF">DASB73_026160</name>
</gene>
<evidence type="ECO:0000313" key="3">
    <source>
        <dbReference type="Proteomes" id="UP001362899"/>
    </source>
</evidence>
<keyword evidence="3" id="KW-1185">Reference proteome</keyword>
<comment type="caution">
    <text evidence="2">The sequence shown here is derived from an EMBL/GenBank/DDBJ whole genome shotgun (WGS) entry which is preliminary data.</text>
</comment>
<protein>
    <submittedName>
        <fullName evidence="2">Uncharacterized protein</fullName>
    </submittedName>
</protein>
<dbReference type="AlphaFoldDB" id="A0AAV5RKG5"/>
<proteinExistence type="predicted"/>
<organism evidence="2 3">
    <name type="scientific">Starmerella bacillaris</name>
    <name type="common">Yeast</name>
    <name type="synonym">Candida zemplinina</name>
    <dbReference type="NCBI Taxonomy" id="1247836"/>
    <lineage>
        <taxon>Eukaryota</taxon>
        <taxon>Fungi</taxon>
        <taxon>Dikarya</taxon>
        <taxon>Ascomycota</taxon>
        <taxon>Saccharomycotina</taxon>
        <taxon>Dipodascomycetes</taxon>
        <taxon>Dipodascales</taxon>
        <taxon>Trichomonascaceae</taxon>
        <taxon>Starmerella</taxon>
    </lineage>
</organism>
<feature type="compositionally biased region" description="Basic and acidic residues" evidence="1">
    <location>
        <begin position="45"/>
        <end position="58"/>
    </location>
</feature>
<evidence type="ECO:0000313" key="2">
    <source>
        <dbReference type="EMBL" id="GMM51653.1"/>
    </source>
</evidence>
<dbReference type="InterPro" id="IPR007250">
    <property type="entry name" value="HSP9_HSP12"/>
</dbReference>
<sequence length="66" mass="7248">MSELRKDFGDKVEDKLTPESDKNLGDKVKEKVTDAADSVGSKIQTETEEKSTLQKIKDSISSGFGK</sequence>
<accession>A0AAV5RKG5</accession>
<feature type="compositionally biased region" description="Basic and acidic residues" evidence="1">
    <location>
        <begin position="1"/>
        <end position="34"/>
    </location>
</feature>
<reference evidence="2 3" key="1">
    <citation type="journal article" date="2023" name="Elife">
        <title>Identification of key yeast species and microbe-microbe interactions impacting larval growth of Drosophila in the wild.</title>
        <authorList>
            <person name="Mure A."/>
            <person name="Sugiura Y."/>
            <person name="Maeda R."/>
            <person name="Honda K."/>
            <person name="Sakurai N."/>
            <person name="Takahashi Y."/>
            <person name="Watada M."/>
            <person name="Katoh T."/>
            <person name="Gotoh A."/>
            <person name="Gotoh Y."/>
            <person name="Taniguchi I."/>
            <person name="Nakamura K."/>
            <person name="Hayashi T."/>
            <person name="Katayama T."/>
            <person name="Uemura T."/>
            <person name="Hattori Y."/>
        </authorList>
    </citation>
    <scope>NUCLEOTIDE SEQUENCE [LARGE SCALE GENOMIC DNA]</scope>
    <source>
        <strain evidence="2 3">SB-73</strain>
    </source>
</reference>
<dbReference type="PIRSF" id="PIRSF002590">
    <property type="entry name" value="HSP9/HSP12_fun"/>
    <property type="match status" value="1"/>
</dbReference>
<feature type="region of interest" description="Disordered" evidence="1">
    <location>
        <begin position="1"/>
        <end position="66"/>
    </location>
</feature>
<dbReference type="Pfam" id="PF04119">
    <property type="entry name" value="HSP9_HSP12"/>
    <property type="match status" value="1"/>
</dbReference>
<dbReference type="Proteomes" id="UP001362899">
    <property type="component" value="Unassembled WGS sequence"/>
</dbReference>
<name>A0AAV5RKG5_STABA</name>
<dbReference type="EMBL" id="BTGC01000008">
    <property type="protein sequence ID" value="GMM51653.1"/>
    <property type="molecule type" value="Genomic_DNA"/>
</dbReference>
<dbReference type="Gene3D" id="6.10.280.100">
    <property type="match status" value="1"/>
</dbReference>